<dbReference type="AlphaFoldDB" id="A0A8U0I0K3"/>
<protein>
    <recommendedName>
        <fullName evidence="5">ArsR family transcriptional regulator</fullName>
    </recommendedName>
</protein>
<dbReference type="InterPro" id="IPR055771">
    <property type="entry name" value="DUF7347"/>
</dbReference>
<evidence type="ECO:0000259" key="2">
    <source>
        <dbReference type="Pfam" id="PF24042"/>
    </source>
</evidence>
<sequence length="283" mass="31374">MGGTMDSDEFFDILSNSTRIDTLQALANAYEETPADPWLEYNELRTTVGVRDNGNFNYHLDRLGDLLVKGPAGYRLSHVGMVILSTVASGVFDPDWEWGPVDAPGDCQYCDESVQLVYEDGNLWLTCGTDNHTIPLSVPPSVLDSHPDDAVVEQVAVLQNQWSALTRQGICADCSGHVDGDIRYGGVREDHYHYHGECHRCGLHHGVPVGLFVLGHSTVRAFYHERGVDIRTTPFWALDFCEPGSETVLSTDPLRLRIDVTYDDDELRVTLDGDGTVVSTEYP</sequence>
<name>A0A8U0I0K3_9EURY</name>
<dbReference type="GeneID" id="72187581"/>
<feature type="domain" description="DUF7347" evidence="1">
    <location>
        <begin position="8"/>
        <end position="87"/>
    </location>
</feature>
<organism evidence="3 4">
    <name type="scientific">Halorussus limi</name>
    <dbReference type="NCBI Taxonomy" id="2938695"/>
    <lineage>
        <taxon>Archaea</taxon>
        <taxon>Methanobacteriati</taxon>
        <taxon>Methanobacteriota</taxon>
        <taxon>Stenosarchaea group</taxon>
        <taxon>Halobacteria</taxon>
        <taxon>Halobacteriales</taxon>
        <taxon>Haladaptataceae</taxon>
        <taxon>Halorussus</taxon>
    </lineage>
</organism>
<keyword evidence="4" id="KW-1185">Reference proteome</keyword>
<dbReference type="Pfam" id="PF24038">
    <property type="entry name" value="DUF7347"/>
    <property type="match status" value="1"/>
</dbReference>
<evidence type="ECO:0008006" key="5">
    <source>
        <dbReference type="Google" id="ProtNLM"/>
    </source>
</evidence>
<feature type="domain" description="DUF7351" evidence="2">
    <location>
        <begin position="104"/>
        <end position="277"/>
    </location>
</feature>
<evidence type="ECO:0000259" key="1">
    <source>
        <dbReference type="Pfam" id="PF24038"/>
    </source>
</evidence>
<dbReference type="InterPro" id="IPR055775">
    <property type="entry name" value="DUF7351"/>
</dbReference>
<dbReference type="RefSeq" id="WP_248652833.1">
    <property type="nucleotide sequence ID" value="NZ_CP096661.1"/>
</dbReference>
<geneLocation type="plasmid" evidence="3 4">
    <name>unnamed2</name>
</geneLocation>
<gene>
    <name evidence="3" type="ORF">M0R89_20240</name>
</gene>
<proteinExistence type="predicted"/>
<evidence type="ECO:0000313" key="4">
    <source>
        <dbReference type="Proteomes" id="UP000830729"/>
    </source>
</evidence>
<dbReference type="EMBL" id="CP096661">
    <property type="protein sequence ID" value="UPV76800.1"/>
    <property type="molecule type" value="Genomic_DNA"/>
</dbReference>
<reference evidence="3 4" key="1">
    <citation type="submission" date="2022-04" db="EMBL/GenBank/DDBJ databases">
        <title>Diverse halophilic archaea isolated from saline environments.</title>
        <authorList>
            <person name="Cui H.-L."/>
        </authorList>
    </citation>
    <scope>NUCLEOTIDE SEQUENCE [LARGE SCALE GENOMIC DNA]</scope>
    <source>
        <strain evidence="3 4">XZYJT49</strain>
        <plasmid evidence="3 4">unnamed2</plasmid>
    </source>
</reference>
<keyword evidence="3" id="KW-0614">Plasmid</keyword>
<accession>A0A8U0I0K3</accession>
<evidence type="ECO:0000313" key="3">
    <source>
        <dbReference type="EMBL" id="UPV76800.1"/>
    </source>
</evidence>
<dbReference type="Proteomes" id="UP000830729">
    <property type="component" value="Plasmid unnamed2"/>
</dbReference>
<dbReference type="Pfam" id="PF24042">
    <property type="entry name" value="DUF7351"/>
    <property type="match status" value="1"/>
</dbReference>
<dbReference type="KEGG" id="halx:M0R89_20240"/>